<evidence type="ECO:0000256" key="1">
    <source>
        <dbReference type="SAM" id="Coils"/>
    </source>
</evidence>
<evidence type="ECO:0000313" key="3">
    <source>
        <dbReference type="EMBL" id="KAE9389017.1"/>
    </source>
</evidence>
<reference evidence="3" key="1">
    <citation type="journal article" date="2019" name="Environ. Microbiol.">
        <title>Fungal ecological strategies reflected in gene transcription - a case study of two litter decomposers.</title>
        <authorList>
            <person name="Barbi F."/>
            <person name="Kohler A."/>
            <person name="Barry K."/>
            <person name="Baskaran P."/>
            <person name="Daum C."/>
            <person name="Fauchery L."/>
            <person name="Ihrmark K."/>
            <person name="Kuo A."/>
            <person name="LaButti K."/>
            <person name="Lipzen A."/>
            <person name="Morin E."/>
            <person name="Grigoriev I.V."/>
            <person name="Henrissat B."/>
            <person name="Lindahl B."/>
            <person name="Martin F."/>
        </authorList>
    </citation>
    <scope>NUCLEOTIDE SEQUENCE</scope>
    <source>
        <strain evidence="3">JB14</strain>
    </source>
</reference>
<protein>
    <submittedName>
        <fullName evidence="3">Uncharacterized protein</fullName>
    </submittedName>
</protein>
<dbReference type="EMBL" id="ML769715">
    <property type="protein sequence ID" value="KAE9389017.1"/>
    <property type="molecule type" value="Genomic_DNA"/>
</dbReference>
<accession>A0A6A4GVC3</accession>
<gene>
    <name evidence="3" type="ORF">BT96DRAFT_414759</name>
</gene>
<dbReference type="SUPFAM" id="SSF57997">
    <property type="entry name" value="Tropomyosin"/>
    <property type="match status" value="1"/>
</dbReference>
<dbReference type="Proteomes" id="UP000799118">
    <property type="component" value="Unassembled WGS sequence"/>
</dbReference>
<keyword evidence="2" id="KW-0472">Membrane</keyword>
<sequence length="423" mass="46249">MNSKLSQLTTLGTITSDISAAQSNLTSAKGDIDWMKTDVRDLRTDVDVVRSDVDVVRSDLDTVRNDIDGVRSDIDEVRNDNEGIRMEVDGARNDIDFIRGDVDAARNDVDAVRDDCEGIQGNVSGLQADIGGVRIDVDGLRVEFDDVRRDVDDLMGGEGVKKEVWELKEDFDKLQQDWKDWKEYAVSNLSPISTKEELNVMDEGIKALSSQVEEANRRIGIQEEGLKAFQARDEETETGKNAHANELAGTIEALRKIQEKSTIELQAAEAARVQAENELRAIVAVRKDVEAQLLAAQVCILPTGSDRRSDTDQAAFESFSYPTTAQSSLKRKRADDSEEFGASDCVIMDVDESVDVGSRSDSFVDSTDNDASTMVPNADGILVPSPKRARRTARARRAGTIAVQTVTAISIGAVAAWTALAFS</sequence>
<keyword evidence="2" id="KW-1133">Transmembrane helix</keyword>
<keyword evidence="1" id="KW-0175">Coiled coil</keyword>
<evidence type="ECO:0000256" key="2">
    <source>
        <dbReference type="SAM" id="Phobius"/>
    </source>
</evidence>
<organism evidence="3 4">
    <name type="scientific">Gymnopus androsaceus JB14</name>
    <dbReference type="NCBI Taxonomy" id="1447944"/>
    <lineage>
        <taxon>Eukaryota</taxon>
        <taxon>Fungi</taxon>
        <taxon>Dikarya</taxon>
        <taxon>Basidiomycota</taxon>
        <taxon>Agaricomycotina</taxon>
        <taxon>Agaricomycetes</taxon>
        <taxon>Agaricomycetidae</taxon>
        <taxon>Agaricales</taxon>
        <taxon>Marasmiineae</taxon>
        <taxon>Omphalotaceae</taxon>
        <taxon>Gymnopus</taxon>
    </lineage>
</organism>
<feature type="coiled-coil region" evidence="1">
    <location>
        <begin position="60"/>
        <end position="94"/>
    </location>
</feature>
<dbReference type="OrthoDB" id="4096268at2759"/>
<feature type="transmembrane region" description="Helical" evidence="2">
    <location>
        <begin position="398"/>
        <end position="420"/>
    </location>
</feature>
<name>A0A6A4GVC3_9AGAR</name>
<proteinExistence type="predicted"/>
<keyword evidence="2" id="KW-0812">Transmembrane</keyword>
<dbReference type="Gene3D" id="1.10.287.1490">
    <property type="match status" value="1"/>
</dbReference>
<dbReference type="AlphaFoldDB" id="A0A6A4GVC3"/>
<feature type="coiled-coil region" evidence="1">
    <location>
        <begin position="251"/>
        <end position="292"/>
    </location>
</feature>
<evidence type="ECO:0000313" key="4">
    <source>
        <dbReference type="Proteomes" id="UP000799118"/>
    </source>
</evidence>
<keyword evidence="4" id="KW-1185">Reference proteome</keyword>